<keyword evidence="5" id="KW-1185">Reference proteome</keyword>
<dbReference type="Pfam" id="PF00795">
    <property type="entry name" value="CN_hydrolase"/>
    <property type="match status" value="1"/>
</dbReference>
<sequence>MARRFRIAAAQYPIEAIASLDAYEAKLAQWVEAAAKGGARLAVFPEYGIMELAAAFPSVAADLQASIAELDRRLPEIDALHRALARRHDMHILASSAPVRGSDGRFRNVARLITPKGNVGRQEKIVMTRFEREQWGIAGGGLVNVFRTELGTIGVSICYDVEFPLIARAQAEAGAEIILAPSATDTMKGYWRVRLGAQARALENQCYVVQARPWAGRSGRQPWTTTVGPPPSTARPTSAFPTTGSWRSARWTNRPGCSPTSTSTRSRRCAATAAC</sequence>
<evidence type="ECO:0000256" key="1">
    <source>
        <dbReference type="ARBA" id="ARBA00010613"/>
    </source>
</evidence>
<dbReference type="EC" id="3.5.5.7" evidence="4"/>
<comment type="similarity">
    <text evidence="1">Belongs to the carbon-nitrogen hydrolase superfamily. NIT1/NIT2 family.</text>
</comment>
<accession>A0A1E3GY42</accession>
<evidence type="ECO:0000256" key="2">
    <source>
        <dbReference type="SAM" id="MobiDB-lite"/>
    </source>
</evidence>
<name>A0A1E3GY42_9HYPH</name>
<dbReference type="SUPFAM" id="SSF56317">
    <property type="entry name" value="Carbon-nitrogen hydrolase"/>
    <property type="match status" value="1"/>
</dbReference>
<dbReference type="RefSeq" id="WP_210183369.1">
    <property type="nucleotide sequence ID" value="NZ_MCRJ01000119.1"/>
</dbReference>
<organism evidence="4 5">
    <name type="scientific">Methylobrevis pamukkalensis</name>
    <dbReference type="NCBI Taxonomy" id="1439726"/>
    <lineage>
        <taxon>Bacteria</taxon>
        <taxon>Pseudomonadati</taxon>
        <taxon>Pseudomonadota</taxon>
        <taxon>Alphaproteobacteria</taxon>
        <taxon>Hyphomicrobiales</taxon>
        <taxon>Pleomorphomonadaceae</taxon>
        <taxon>Methylobrevis</taxon>
    </lineage>
</organism>
<dbReference type="PROSITE" id="PS01227">
    <property type="entry name" value="UPF0012"/>
    <property type="match status" value="1"/>
</dbReference>
<dbReference type="PROSITE" id="PS50263">
    <property type="entry name" value="CN_HYDROLASE"/>
    <property type="match status" value="1"/>
</dbReference>
<dbReference type="GO" id="GO:0018762">
    <property type="term" value="F:aliphatic nitrilase activity"/>
    <property type="evidence" value="ECO:0007669"/>
    <property type="project" value="UniProtKB-EC"/>
</dbReference>
<dbReference type="Proteomes" id="UP000094622">
    <property type="component" value="Unassembled WGS sequence"/>
</dbReference>
<protein>
    <submittedName>
        <fullName evidence="4">Nitrilase</fullName>
        <ecNumber evidence="4">3.5.5.7</ecNumber>
    </submittedName>
</protein>
<dbReference type="PANTHER" id="PTHR23088:SF50">
    <property type="entry name" value="HYDROLASE YHCX"/>
    <property type="match status" value="1"/>
</dbReference>
<dbReference type="AlphaFoldDB" id="A0A1E3GY42"/>
<dbReference type="PANTHER" id="PTHR23088">
    <property type="entry name" value="NITRILASE-RELATED"/>
    <property type="match status" value="1"/>
</dbReference>
<gene>
    <name evidence="4" type="ORF">A6302_03729</name>
</gene>
<dbReference type="EMBL" id="MCRJ01000119">
    <property type="protein sequence ID" value="ODN68972.1"/>
    <property type="molecule type" value="Genomic_DNA"/>
</dbReference>
<dbReference type="InterPro" id="IPR036526">
    <property type="entry name" value="C-N_Hydrolase_sf"/>
</dbReference>
<feature type="region of interest" description="Disordered" evidence="2">
    <location>
        <begin position="218"/>
        <end position="264"/>
    </location>
</feature>
<feature type="domain" description="CN hydrolase" evidence="3">
    <location>
        <begin position="5"/>
        <end position="246"/>
    </location>
</feature>
<feature type="compositionally biased region" description="Polar residues" evidence="2">
    <location>
        <begin position="234"/>
        <end position="246"/>
    </location>
</feature>
<dbReference type="InterPro" id="IPR001110">
    <property type="entry name" value="UPF0012_CS"/>
</dbReference>
<dbReference type="InterPro" id="IPR003010">
    <property type="entry name" value="C-N_Hydrolase"/>
</dbReference>
<evidence type="ECO:0000313" key="4">
    <source>
        <dbReference type="EMBL" id="ODN68972.1"/>
    </source>
</evidence>
<evidence type="ECO:0000313" key="5">
    <source>
        <dbReference type="Proteomes" id="UP000094622"/>
    </source>
</evidence>
<keyword evidence="4" id="KW-0378">Hydrolase</keyword>
<proteinExistence type="inferred from homology"/>
<reference evidence="4 5" key="1">
    <citation type="submission" date="2016-07" db="EMBL/GenBank/DDBJ databases">
        <title>Draft Genome Sequence of Methylobrevis pamukkalensis PK2.</title>
        <authorList>
            <person name="Vasilenko O.V."/>
            <person name="Doronina N.V."/>
            <person name="Shmareva M.N."/>
            <person name="Tarlachkov S.V."/>
            <person name="Mustakhimov I."/>
            <person name="Trotsenko Y.A."/>
        </authorList>
    </citation>
    <scope>NUCLEOTIDE SEQUENCE [LARGE SCALE GENOMIC DNA]</scope>
    <source>
        <strain evidence="4 5">PK2</strain>
    </source>
</reference>
<dbReference type="Gene3D" id="3.60.110.10">
    <property type="entry name" value="Carbon-nitrogen hydrolase"/>
    <property type="match status" value="1"/>
</dbReference>
<evidence type="ECO:0000259" key="3">
    <source>
        <dbReference type="PROSITE" id="PS50263"/>
    </source>
</evidence>
<comment type="caution">
    <text evidence="4">The sequence shown here is derived from an EMBL/GenBank/DDBJ whole genome shotgun (WGS) entry which is preliminary data.</text>
</comment>